<dbReference type="Proteomes" id="UP000835287">
    <property type="component" value="Chromosome"/>
</dbReference>
<evidence type="ECO:0000313" key="3">
    <source>
        <dbReference type="Proteomes" id="UP000835243"/>
    </source>
</evidence>
<sequence length="77" mass="8726">MLAENDKPAIGDALVDYIDENVKPRVHFYDIRRSARDPSVKYSDSRLSGGKTMDQMTSAALNYEKQANLALQRHRGE</sequence>
<dbReference type="Proteomes" id="UP000835243">
    <property type="component" value="Chromosome"/>
</dbReference>
<name>A0A2S7CFC9_9XANT</name>
<organism evidence="1">
    <name type="scientific">Xanthomonas arboricola pv. corylina</name>
    <dbReference type="NCBI Taxonomy" id="487821"/>
    <lineage>
        <taxon>Bacteria</taxon>
        <taxon>Pseudomonadati</taxon>
        <taxon>Pseudomonadota</taxon>
        <taxon>Gammaproteobacteria</taxon>
        <taxon>Lysobacterales</taxon>
        <taxon>Lysobacteraceae</taxon>
        <taxon>Xanthomonas</taxon>
    </lineage>
</organism>
<dbReference type="AlphaFoldDB" id="A0A2S7CFC9"/>
<dbReference type="EMBL" id="HG992341">
    <property type="protein sequence ID" value="CAE6842555.1"/>
    <property type="molecule type" value="Genomic_DNA"/>
</dbReference>
<evidence type="ECO:0000313" key="4">
    <source>
        <dbReference type="Proteomes" id="UP000835287"/>
    </source>
</evidence>
<dbReference type="EMBL" id="HG992341">
    <property type="protein sequence ID" value="CAE6842569.1"/>
    <property type="molecule type" value="Genomic_DNA"/>
</dbReference>
<accession>A0A2S7CFC9</accession>
<dbReference type="EMBL" id="HG992338">
    <property type="protein sequence ID" value="CAE6850057.1"/>
    <property type="molecule type" value="Genomic_DNA"/>
</dbReference>
<dbReference type="EMBL" id="HG992338">
    <property type="protein sequence ID" value="CAE6850039.1"/>
    <property type="molecule type" value="Genomic_DNA"/>
</dbReference>
<reference evidence="3 4" key="1">
    <citation type="submission" date="2021-02" db="EMBL/GenBank/DDBJ databases">
        <authorList>
            <person name="Pothier F. J."/>
        </authorList>
    </citation>
    <scope>NUCLEOTIDE SEQUENCE</scope>
    <source>
        <strain evidence="2 4">301</strain>
        <strain evidence="1 3">CFBP 1159</strain>
    </source>
</reference>
<keyword evidence="4" id="KW-1185">Reference proteome</keyword>
<evidence type="ECO:0000313" key="2">
    <source>
        <dbReference type="EMBL" id="CAE6850039.1"/>
    </source>
</evidence>
<protein>
    <submittedName>
        <fullName evidence="1">Uncharacterized protein</fullName>
    </submittedName>
</protein>
<gene>
    <name evidence="1" type="ORF">CFBP1159_38980</name>
    <name evidence="2" type="ORF">XAC301_40910</name>
</gene>
<evidence type="ECO:0000313" key="1">
    <source>
        <dbReference type="EMBL" id="CAE6842569.1"/>
    </source>
</evidence>
<proteinExistence type="predicted"/>